<dbReference type="EMBL" id="LAZR01012509">
    <property type="protein sequence ID" value="KKM26444.1"/>
    <property type="molecule type" value="Genomic_DNA"/>
</dbReference>
<proteinExistence type="predicted"/>
<dbReference type="InterPro" id="IPR013429">
    <property type="entry name" value="Regulatory_FmdB_Zinc_ribbon"/>
</dbReference>
<sequence>MPVYDYKCECGERFTKLTSYDDVFSICKCGKAASRVAFYSRQELRTEDAEVPESESEYKLESDKRALKGRGWDYDRALEHIRAHVVETDQGKVVKGL</sequence>
<name>A0A0F9J1X1_9ZZZZ</name>
<protein>
    <recommendedName>
        <fullName evidence="1">Putative regulatory protein FmdB zinc ribbon domain-containing protein</fullName>
    </recommendedName>
</protein>
<gene>
    <name evidence="2" type="ORF">LCGC14_1584700</name>
</gene>
<accession>A0A0F9J1X1</accession>
<dbReference type="SMART" id="SM00834">
    <property type="entry name" value="CxxC_CXXC_SSSS"/>
    <property type="match status" value="1"/>
</dbReference>
<comment type="caution">
    <text evidence="2">The sequence shown here is derived from an EMBL/GenBank/DDBJ whole genome shotgun (WGS) entry which is preliminary data.</text>
</comment>
<reference evidence="2" key="1">
    <citation type="journal article" date="2015" name="Nature">
        <title>Complex archaea that bridge the gap between prokaryotes and eukaryotes.</title>
        <authorList>
            <person name="Spang A."/>
            <person name="Saw J.H."/>
            <person name="Jorgensen S.L."/>
            <person name="Zaremba-Niedzwiedzka K."/>
            <person name="Martijn J."/>
            <person name="Lind A.E."/>
            <person name="van Eijk R."/>
            <person name="Schleper C."/>
            <person name="Guy L."/>
            <person name="Ettema T.J."/>
        </authorList>
    </citation>
    <scope>NUCLEOTIDE SEQUENCE</scope>
</reference>
<feature type="domain" description="Putative regulatory protein FmdB zinc ribbon" evidence="1">
    <location>
        <begin position="1"/>
        <end position="39"/>
    </location>
</feature>
<evidence type="ECO:0000313" key="2">
    <source>
        <dbReference type="EMBL" id="KKM26444.1"/>
    </source>
</evidence>
<evidence type="ECO:0000259" key="1">
    <source>
        <dbReference type="SMART" id="SM00834"/>
    </source>
</evidence>
<organism evidence="2">
    <name type="scientific">marine sediment metagenome</name>
    <dbReference type="NCBI Taxonomy" id="412755"/>
    <lineage>
        <taxon>unclassified sequences</taxon>
        <taxon>metagenomes</taxon>
        <taxon>ecological metagenomes</taxon>
    </lineage>
</organism>
<dbReference type="AlphaFoldDB" id="A0A0F9J1X1"/>